<organism evidence="3 4">
    <name type="scientific">Paraburkholderia pallida</name>
    <dbReference type="NCBI Taxonomy" id="2547399"/>
    <lineage>
        <taxon>Bacteria</taxon>
        <taxon>Pseudomonadati</taxon>
        <taxon>Pseudomonadota</taxon>
        <taxon>Betaproteobacteria</taxon>
        <taxon>Burkholderiales</taxon>
        <taxon>Burkholderiaceae</taxon>
        <taxon>Paraburkholderia</taxon>
    </lineage>
</organism>
<reference evidence="3 4" key="1">
    <citation type="submission" date="2019-03" db="EMBL/GenBank/DDBJ databases">
        <title>Paraburkholderia sp. 7MH5, isolated from subtropical forest soil.</title>
        <authorList>
            <person name="Gao Z.-H."/>
            <person name="Qiu L.-H."/>
        </authorList>
    </citation>
    <scope>NUCLEOTIDE SEQUENCE [LARGE SCALE GENOMIC DNA]</scope>
    <source>
        <strain evidence="3 4">7MH5</strain>
    </source>
</reference>
<evidence type="ECO:0000313" key="3">
    <source>
        <dbReference type="EMBL" id="QBR02351.1"/>
    </source>
</evidence>
<dbReference type="SUPFAM" id="SSF50129">
    <property type="entry name" value="GroES-like"/>
    <property type="match status" value="1"/>
</dbReference>
<dbReference type="PANTHER" id="PTHR43205:SF7">
    <property type="entry name" value="PROSTAGLANDIN REDUCTASE 1"/>
    <property type="match status" value="1"/>
</dbReference>
<dbReference type="PANTHER" id="PTHR43205">
    <property type="entry name" value="PROSTAGLANDIN REDUCTASE"/>
    <property type="match status" value="1"/>
</dbReference>
<name>A0A4P7D0Z0_9BURK</name>
<evidence type="ECO:0000259" key="2">
    <source>
        <dbReference type="SMART" id="SM00829"/>
    </source>
</evidence>
<dbReference type="OrthoDB" id="9805663at2"/>
<keyword evidence="4" id="KW-1185">Reference proteome</keyword>
<sequence length="347" mass="38045">MEQVNRQVWLKSRPNGIPQADDFAIRVAPLPTAAEGEFVVRNSYLSVDPAMRGWIADTSTYWPRIEVGDTMRAFSVGEVISSRHPDYAVGDQVMGIFGWQDYAAVRPEQVMRKVLERDLSLSLSLGVLGLNGLTAYFGLLDVCQPKPGETVVVSTAAGAVGSAVGQIARIKGCRVVGIAGGEDKVRQCVEEFGYDVAIDYKREADIDAALRKACPDGIDVYYDNTSGAALDAVLRQINVHARIAICGTASFASWEPWNQGPRPERHLLVKRATMRGFLTTDFAARYEEAIADLAGWIRDGKLKYREDMREGIESAPGLIQTLYEGGNAGKLLIRLREDSELAERSTS</sequence>
<feature type="domain" description="Enoyl reductase (ER)" evidence="2">
    <location>
        <begin position="19"/>
        <end position="333"/>
    </location>
</feature>
<dbReference type="InterPro" id="IPR036291">
    <property type="entry name" value="NAD(P)-bd_dom_sf"/>
</dbReference>
<dbReference type="KEGG" id="ppai:E1956_29305"/>
<dbReference type="SUPFAM" id="SSF51735">
    <property type="entry name" value="NAD(P)-binding Rossmann-fold domains"/>
    <property type="match status" value="1"/>
</dbReference>
<dbReference type="SMART" id="SM00829">
    <property type="entry name" value="PKS_ER"/>
    <property type="match status" value="1"/>
</dbReference>
<gene>
    <name evidence="3" type="ORF">E1956_29305</name>
</gene>
<dbReference type="FunFam" id="3.40.50.720:FF:000121">
    <property type="entry name" value="Prostaglandin reductase 2"/>
    <property type="match status" value="1"/>
</dbReference>
<dbReference type="Gene3D" id="3.40.50.720">
    <property type="entry name" value="NAD(P)-binding Rossmann-like Domain"/>
    <property type="match status" value="1"/>
</dbReference>
<dbReference type="Pfam" id="PF16884">
    <property type="entry name" value="ADH_N_2"/>
    <property type="match status" value="1"/>
</dbReference>
<accession>A0A4P7D0Z0</accession>
<proteinExistence type="predicted"/>
<evidence type="ECO:0000256" key="1">
    <source>
        <dbReference type="ARBA" id="ARBA00023002"/>
    </source>
</evidence>
<dbReference type="GO" id="GO:0016628">
    <property type="term" value="F:oxidoreductase activity, acting on the CH-CH group of donors, NAD or NADP as acceptor"/>
    <property type="evidence" value="ECO:0007669"/>
    <property type="project" value="InterPro"/>
</dbReference>
<dbReference type="Pfam" id="PF00107">
    <property type="entry name" value="ADH_zinc_N"/>
    <property type="match status" value="1"/>
</dbReference>
<dbReference type="Gene3D" id="3.90.180.10">
    <property type="entry name" value="Medium-chain alcohol dehydrogenases, catalytic domain"/>
    <property type="match status" value="1"/>
</dbReference>
<evidence type="ECO:0000313" key="4">
    <source>
        <dbReference type="Proteomes" id="UP000295727"/>
    </source>
</evidence>
<dbReference type="InterPro" id="IPR011032">
    <property type="entry name" value="GroES-like_sf"/>
</dbReference>
<dbReference type="AlphaFoldDB" id="A0A4P7D0Z0"/>
<dbReference type="EMBL" id="CP038150">
    <property type="protein sequence ID" value="QBR02351.1"/>
    <property type="molecule type" value="Genomic_DNA"/>
</dbReference>
<keyword evidence="1" id="KW-0560">Oxidoreductase</keyword>
<dbReference type="CDD" id="cd05288">
    <property type="entry name" value="PGDH"/>
    <property type="match status" value="1"/>
</dbReference>
<dbReference type="InterPro" id="IPR013149">
    <property type="entry name" value="ADH-like_C"/>
</dbReference>
<protein>
    <submittedName>
        <fullName evidence="3">NADP-dependent oxidoreductase</fullName>
    </submittedName>
</protein>
<dbReference type="InterPro" id="IPR045010">
    <property type="entry name" value="MDR_fam"/>
</dbReference>
<dbReference type="InterPro" id="IPR020843">
    <property type="entry name" value="ER"/>
</dbReference>
<dbReference type="Proteomes" id="UP000295727">
    <property type="component" value="Chromosome 3"/>
</dbReference>
<dbReference type="InterPro" id="IPR041694">
    <property type="entry name" value="ADH_N_2"/>
</dbReference>